<dbReference type="EMBL" id="LDAU01000057">
    <property type="protein sequence ID" value="KRX08920.1"/>
    <property type="molecule type" value="Genomic_DNA"/>
</dbReference>
<dbReference type="OrthoDB" id="311026at2759"/>
<dbReference type="SMART" id="SM00054">
    <property type="entry name" value="EFh"/>
    <property type="match status" value="7"/>
</dbReference>
<dbReference type="AlphaFoldDB" id="A0A0V0R3Y2"/>
<dbReference type="SUPFAM" id="SSF47473">
    <property type="entry name" value="EF-hand"/>
    <property type="match status" value="3"/>
</dbReference>
<dbReference type="InterPro" id="IPR051581">
    <property type="entry name" value="Ca-bind"/>
</dbReference>
<dbReference type="Pfam" id="PF13499">
    <property type="entry name" value="EF-hand_7"/>
    <property type="match status" value="3"/>
</dbReference>
<keyword evidence="6" id="KW-1185">Reference proteome</keyword>
<evidence type="ECO:0000256" key="1">
    <source>
        <dbReference type="ARBA" id="ARBA00022723"/>
    </source>
</evidence>
<dbReference type="OMA" id="EVHSESM"/>
<feature type="domain" description="EF-hand" evidence="4">
    <location>
        <begin position="193"/>
        <end position="228"/>
    </location>
</feature>
<evidence type="ECO:0000313" key="6">
    <source>
        <dbReference type="Proteomes" id="UP000054937"/>
    </source>
</evidence>
<dbReference type="Gene3D" id="1.10.238.10">
    <property type="entry name" value="EF-hand"/>
    <property type="match status" value="4"/>
</dbReference>
<feature type="domain" description="EF-hand" evidence="4">
    <location>
        <begin position="424"/>
        <end position="451"/>
    </location>
</feature>
<dbReference type="InterPro" id="IPR002048">
    <property type="entry name" value="EF_hand_dom"/>
</dbReference>
<keyword evidence="2" id="KW-0677">Repeat</keyword>
<keyword evidence="1" id="KW-0479">Metal-binding</keyword>
<dbReference type="PANTHER" id="PTHR34524:SF6">
    <property type="entry name" value="CALCYPHOSINE LIKE"/>
    <property type="match status" value="1"/>
</dbReference>
<evidence type="ECO:0000256" key="2">
    <source>
        <dbReference type="ARBA" id="ARBA00022737"/>
    </source>
</evidence>
<proteinExistence type="predicted"/>
<dbReference type="PROSITE" id="PS00018">
    <property type="entry name" value="EF_HAND_1"/>
    <property type="match status" value="3"/>
</dbReference>
<evidence type="ECO:0000259" key="4">
    <source>
        <dbReference type="PROSITE" id="PS50222"/>
    </source>
</evidence>
<dbReference type="InterPro" id="IPR011992">
    <property type="entry name" value="EF-hand-dom_pair"/>
</dbReference>
<feature type="domain" description="EF-hand" evidence="4">
    <location>
        <begin position="34"/>
        <end position="69"/>
    </location>
</feature>
<dbReference type="Proteomes" id="UP000054937">
    <property type="component" value="Unassembled WGS sequence"/>
</dbReference>
<dbReference type="GO" id="GO:0005509">
    <property type="term" value="F:calcium ion binding"/>
    <property type="evidence" value="ECO:0007669"/>
    <property type="project" value="InterPro"/>
</dbReference>
<dbReference type="InParanoid" id="A0A0V0R3Y2"/>
<protein>
    <recommendedName>
        <fullName evidence="4">EF-hand domain-containing protein</fullName>
    </recommendedName>
</protein>
<dbReference type="CDD" id="cd00051">
    <property type="entry name" value="EFh"/>
    <property type="match status" value="3"/>
</dbReference>
<accession>A0A0V0R3Y2</accession>
<feature type="domain" description="EF-hand" evidence="4">
    <location>
        <begin position="380"/>
        <end position="415"/>
    </location>
</feature>
<comment type="caution">
    <text evidence="5">The sequence shown here is derived from an EMBL/GenBank/DDBJ whole genome shotgun (WGS) entry which is preliminary data.</text>
</comment>
<sequence length="579" mass="68650">MLPKETTLKLCKFLIQLGEEEKNLEVIRQILAEQSDFEPYAAFTRIDRQRNGFISVEDIRQFLGNNGIIQDQKNCVYFLQQFDGNNDGKLSFEEFLQSILPTENEALRSIVTQRKTYAIEQNQLLSYDVEYALARVFDRVIQIKKKLEPFKCALKKCEDFTCKDAFYTVDQYNSSYIDFEKLGDFFMKFGYDLYQDQLMSIIKAMDKNDDGRVDLYEFTEALEPNYELEQCVYTNEKNSFKQQQLQQQLDPISQYKKQTRTTQQFYQNNFGISDPSTLFRQYIAPNKQTNISIQKHIRNQRHKSISGPAKKFAKERNFSAKNRSQVQYMQVQIEGEQKYKQEKKMLEILKIEVAELARCLKLFISLDKEVENYKENLVCRQDFNLVDAFRLFDVDGKGICSPQDFMHVFNEIGIFPSKYELYLMLKKYDLNQDGKISYNEFRDMLRPVKREYEAMGSERAPREKDLYFDIGDLWSLETRQNFGILFKIMIQNEAALESLRQRLNKRKNFNLKKIFSYIDGDLDGYWRVSDFKKIFDQCGITIDKNDLYYLILRFDRTCNAKVSYSEFIAEISPKSSQKF</sequence>
<dbReference type="PROSITE" id="PS50222">
    <property type="entry name" value="EF_HAND_2"/>
    <property type="match status" value="5"/>
</dbReference>
<name>A0A0V0R3Y2_PSEPJ</name>
<gene>
    <name evidence="5" type="ORF">PPERSA_09024</name>
</gene>
<keyword evidence="3" id="KW-0106">Calcium</keyword>
<organism evidence="5 6">
    <name type="scientific">Pseudocohnilembus persalinus</name>
    <name type="common">Ciliate</name>
    <dbReference type="NCBI Taxonomy" id="266149"/>
    <lineage>
        <taxon>Eukaryota</taxon>
        <taxon>Sar</taxon>
        <taxon>Alveolata</taxon>
        <taxon>Ciliophora</taxon>
        <taxon>Intramacronucleata</taxon>
        <taxon>Oligohymenophorea</taxon>
        <taxon>Scuticociliatia</taxon>
        <taxon>Philasterida</taxon>
        <taxon>Pseudocohnilembidae</taxon>
        <taxon>Pseudocohnilembus</taxon>
    </lineage>
</organism>
<feature type="domain" description="EF-hand" evidence="4">
    <location>
        <begin position="70"/>
        <end position="105"/>
    </location>
</feature>
<dbReference type="InterPro" id="IPR018247">
    <property type="entry name" value="EF_Hand_1_Ca_BS"/>
</dbReference>
<evidence type="ECO:0000256" key="3">
    <source>
        <dbReference type="ARBA" id="ARBA00022837"/>
    </source>
</evidence>
<dbReference type="PANTHER" id="PTHR34524">
    <property type="entry name" value="CALCYPHOSIN"/>
    <property type="match status" value="1"/>
</dbReference>
<reference evidence="5 6" key="1">
    <citation type="journal article" date="2015" name="Sci. Rep.">
        <title>Genome of the facultative scuticociliatosis pathogen Pseudocohnilembus persalinus provides insight into its virulence through horizontal gene transfer.</title>
        <authorList>
            <person name="Xiong J."/>
            <person name="Wang G."/>
            <person name="Cheng J."/>
            <person name="Tian M."/>
            <person name="Pan X."/>
            <person name="Warren A."/>
            <person name="Jiang C."/>
            <person name="Yuan D."/>
            <person name="Miao W."/>
        </authorList>
    </citation>
    <scope>NUCLEOTIDE SEQUENCE [LARGE SCALE GENOMIC DNA]</scope>
    <source>
        <strain evidence="5">36N120E</strain>
    </source>
</reference>
<evidence type="ECO:0000313" key="5">
    <source>
        <dbReference type="EMBL" id="KRX08920.1"/>
    </source>
</evidence>